<reference evidence="5" key="1">
    <citation type="submission" date="2021-06" db="EMBL/GenBank/DDBJ databases">
        <authorList>
            <person name="Kallberg Y."/>
            <person name="Tangrot J."/>
            <person name="Rosling A."/>
        </authorList>
    </citation>
    <scope>NUCLEOTIDE SEQUENCE</scope>
    <source>
        <strain evidence="5">FL966</strain>
    </source>
</reference>
<evidence type="ECO:0000313" key="5">
    <source>
        <dbReference type="EMBL" id="CAG8733440.1"/>
    </source>
</evidence>
<dbReference type="InterPro" id="IPR042099">
    <property type="entry name" value="ANL_N_sf"/>
</dbReference>
<dbReference type="PANTHER" id="PTHR24096">
    <property type="entry name" value="LONG-CHAIN-FATTY-ACID--COA LIGASE"/>
    <property type="match status" value="1"/>
</dbReference>
<evidence type="ECO:0000259" key="3">
    <source>
        <dbReference type="Pfam" id="PF00501"/>
    </source>
</evidence>
<organism evidence="5 6">
    <name type="scientific">Cetraspora pellucida</name>
    <dbReference type="NCBI Taxonomy" id="1433469"/>
    <lineage>
        <taxon>Eukaryota</taxon>
        <taxon>Fungi</taxon>
        <taxon>Fungi incertae sedis</taxon>
        <taxon>Mucoromycota</taxon>
        <taxon>Glomeromycotina</taxon>
        <taxon>Glomeromycetes</taxon>
        <taxon>Diversisporales</taxon>
        <taxon>Gigasporaceae</taxon>
        <taxon>Cetraspora</taxon>
    </lineage>
</organism>
<keyword evidence="2" id="KW-0436">Ligase</keyword>
<dbReference type="PANTHER" id="PTHR24096:SF149">
    <property type="entry name" value="AMP-BINDING DOMAIN-CONTAINING PROTEIN-RELATED"/>
    <property type="match status" value="1"/>
</dbReference>
<dbReference type="EMBL" id="CAJVQA010014827">
    <property type="protein sequence ID" value="CAG8733440.1"/>
    <property type="molecule type" value="Genomic_DNA"/>
</dbReference>
<comment type="caution">
    <text evidence="5">The sequence shown here is derived from an EMBL/GenBank/DDBJ whole genome shotgun (WGS) entry which is preliminary data.</text>
</comment>
<name>A0A9N9IG50_9GLOM</name>
<gene>
    <name evidence="5" type="ORF">CPELLU_LOCUS13642</name>
</gene>
<evidence type="ECO:0000259" key="4">
    <source>
        <dbReference type="Pfam" id="PF13193"/>
    </source>
</evidence>
<evidence type="ECO:0000313" key="6">
    <source>
        <dbReference type="Proteomes" id="UP000789759"/>
    </source>
</evidence>
<protein>
    <submittedName>
        <fullName evidence="5">9632_t:CDS:1</fullName>
    </submittedName>
</protein>
<keyword evidence="6" id="KW-1185">Reference proteome</keyword>
<dbReference type="GO" id="GO:0016405">
    <property type="term" value="F:CoA-ligase activity"/>
    <property type="evidence" value="ECO:0007669"/>
    <property type="project" value="TreeGrafter"/>
</dbReference>
<feature type="domain" description="AMP-dependent synthetase/ligase" evidence="3">
    <location>
        <begin position="27"/>
        <end position="412"/>
    </location>
</feature>
<evidence type="ECO:0000256" key="1">
    <source>
        <dbReference type="ARBA" id="ARBA00006432"/>
    </source>
</evidence>
<dbReference type="Pfam" id="PF13193">
    <property type="entry name" value="AMP-binding_C"/>
    <property type="match status" value="1"/>
</dbReference>
<dbReference type="Gene3D" id="3.40.50.12780">
    <property type="entry name" value="N-terminal domain of ligase-like"/>
    <property type="match status" value="1"/>
</dbReference>
<feature type="domain" description="AMP-binding enzyme C-terminal" evidence="4">
    <location>
        <begin position="460"/>
        <end position="540"/>
    </location>
</feature>
<dbReference type="InterPro" id="IPR045851">
    <property type="entry name" value="AMP-bd_C_sf"/>
</dbReference>
<dbReference type="PROSITE" id="PS00455">
    <property type="entry name" value="AMP_BINDING"/>
    <property type="match status" value="1"/>
</dbReference>
<accession>A0A9N9IG50</accession>
<dbReference type="SUPFAM" id="SSF56801">
    <property type="entry name" value="Acetyl-CoA synthetase-like"/>
    <property type="match status" value="1"/>
</dbReference>
<sequence length="559" mass="62436">MIFNSKYPDIKVPEVGIYQYVTSNPNKIPDDKTIYVDGITGKSYTFGEFKHESKKFAAGLQDKLGFKRGDVLAIFSSNQIDYPIILFGTIAAGGKVTMANPKYKTIEELIYHLTDPGASFLIVDPEFFEAAIEASINANIPASKILLFGDKEIKGYKPYRSILTCDREIEPINYTPEEAKSTTAYIVYSSGTTGKPKGVERTHTNVVAGLIQLITLDSKLGPHSTTMGITQFCHGYALDHILHATLIYGATTIIHSNFNLETICESIQKYKINHICAAPSFIHELVNDPLAQNFDLSSVDRIISTAVRLDDNLERKFHEMFKIQIIEAYGSTEIGCVLRPPGTIKNAAPGIISLNDVPPVYISWLLKQLFLLGSIGILSPNMKAKILSEDELGYNEPGELWVHGLNIMKGYFNHKEATDAVIDKDGFFSTGDIVSIDEKGNYFIFNRKADLINYKVIPFELELILLTHDAVTDAVVLGYYSEKEATEIPIAYVVIKNLYEESQSLAREIQSFVDEKVAPHKKLRGGILFIDKIPKSETGKILKLDLKEKLKNDKRIKMN</sequence>
<dbReference type="InterPro" id="IPR025110">
    <property type="entry name" value="AMP-bd_C"/>
</dbReference>
<dbReference type="OrthoDB" id="1898221at2759"/>
<evidence type="ECO:0000256" key="2">
    <source>
        <dbReference type="ARBA" id="ARBA00022598"/>
    </source>
</evidence>
<dbReference type="Gene3D" id="3.30.300.30">
    <property type="match status" value="1"/>
</dbReference>
<dbReference type="Proteomes" id="UP000789759">
    <property type="component" value="Unassembled WGS sequence"/>
</dbReference>
<dbReference type="InterPro" id="IPR000873">
    <property type="entry name" value="AMP-dep_synth/lig_dom"/>
</dbReference>
<dbReference type="AlphaFoldDB" id="A0A9N9IG50"/>
<dbReference type="Pfam" id="PF00501">
    <property type="entry name" value="AMP-binding"/>
    <property type="match status" value="1"/>
</dbReference>
<comment type="similarity">
    <text evidence="1">Belongs to the ATP-dependent AMP-binding enzyme family.</text>
</comment>
<proteinExistence type="inferred from homology"/>
<dbReference type="InterPro" id="IPR020845">
    <property type="entry name" value="AMP-binding_CS"/>
</dbReference>